<evidence type="ECO:0000313" key="1">
    <source>
        <dbReference type="EMBL" id="MEL0628725.1"/>
    </source>
</evidence>
<proteinExistence type="predicted"/>
<accession>A0ABU9GN69</accession>
<name>A0ABU9GN69_9GAMM</name>
<protein>
    <submittedName>
        <fullName evidence="1">YbaY family lipoprotein</fullName>
    </submittedName>
</protein>
<dbReference type="Pfam" id="PF09619">
    <property type="entry name" value="YscW"/>
    <property type="match status" value="1"/>
</dbReference>
<comment type="caution">
    <text evidence="1">The sequence shown here is derived from an EMBL/GenBank/DDBJ whole genome shotgun (WGS) entry which is preliminary data.</text>
</comment>
<keyword evidence="1" id="KW-0449">Lipoprotein</keyword>
<keyword evidence="2" id="KW-1185">Reference proteome</keyword>
<dbReference type="PANTHER" id="PTHR38013">
    <property type="entry name" value="GLYCOPROTEIN/POLYSACCHARIDE METABOLISM"/>
    <property type="match status" value="1"/>
</dbReference>
<gene>
    <name evidence="1" type="ORF">V6256_03805</name>
</gene>
<evidence type="ECO:0000313" key="2">
    <source>
        <dbReference type="Proteomes" id="UP001369082"/>
    </source>
</evidence>
<dbReference type="RefSeq" id="WP_341596735.1">
    <property type="nucleotide sequence ID" value="NZ_JBAKAZ010000009.1"/>
</dbReference>
<dbReference type="PANTHER" id="PTHR38013:SF1">
    <property type="entry name" value="GLYCOPROTEIN_POLYSACCHARIDE METABOLISM"/>
    <property type="match status" value="1"/>
</dbReference>
<reference evidence="1 2" key="1">
    <citation type="submission" date="2024-02" db="EMBL/GenBank/DDBJ databases">
        <title>Bacteria isolated from the canopy kelp, Nereocystis luetkeana.</title>
        <authorList>
            <person name="Pfister C.A."/>
            <person name="Younker I.T."/>
            <person name="Light S.H."/>
        </authorList>
    </citation>
    <scope>NUCLEOTIDE SEQUENCE [LARGE SCALE GENOMIC DNA]</scope>
    <source>
        <strain evidence="1 2">TI.1.05</strain>
    </source>
</reference>
<dbReference type="InterPro" id="IPR039366">
    <property type="entry name" value="Pilotin"/>
</dbReference>
<dbReference type="EMBL" id="JBAKAZ010000009">
    <property type="protein sequence ID" value="MEL0628725.1"/>
    <property type="molecule type" value="Genomic_DNA"/>
</dbReference>
<dbReference type="Proteomes" id="UP001369082">
    <property type="component" value="Unassembled WGS sequence"/>
</dbReference>
<dbReference type="InterPro" id="IPR053196">
    <property type="entry name" value="Lipoprotein_YbaY-like"/>
</dbReference>
<sequence>MNLKKFSLIALPLLMLGCSDPKVNTETTNTYQNYNGVDAQAVFGTVTYNEGIILPDSATLTVKLQDTSRQDVSAIVLAQQTIMLTSNAPWSFSMNYDPSIIKDKRNFTISVRIEVDGQLYFINKNRIAAFDGSAIKVIVSPVTGLKNTTI</sequence>
<dbReference type="PROSITE" id="PS51257">
    <property type="entry name" value="PROKAR_LIPOPROTEIN"/>
    <property type="match status" value="1"/>
</dbReference>
<organism evidence="1 2">
    <name type="scientific">Psychromonas aquatilis</name>
    <dbReference type="NCBI Taxonomy" id="2005072"/>
    <lineage>
        <taxon>Bacteria</taxon>
        <taxon>Pseudomonadati</taxon>
        <taxon>Pseudomonadota</taxon>
        <taxon>Gammaproteobacteria</taxon>
        <taxon>Alteromonadales</taxon>
        <taxon>Psychromonadaceae</taxon>
        <taxon>Psychromonas</taxon>
    </lineage>
</organism>